<feature type="transmembrane region" description="Helical" evidence="7">
    <location>
        <begin position="32"/>
        <end position="53"/>
    </location>
</feature>
<evidence type="ECO:0000256" key="3">
    <source>
        <dbReference type="ARBA" id="ARBA00022989"/>
    </source>
</evidence>
<comment type="similarity">
    <text evidence="5">Belongs to the SAT4 family.</text>
</comment>
<keyword evidence="10" id="KW-1185">Reference proteome</keyword>
<evidence type="ECO:0000256" key="5">
    <source>
        <dbReference type="ARBA" id="ARBA00038359"/>
    </source>
</evidence>
<dbReference type="Proteomes" id="UP000184330">
    <property type="component" value="Unassembled WGS sequence"/>
</dbReference>
<feature type="compositionally biased region" description="Basic and acidic residues" evidence="6">
    <location>
        <begin position="387"/>
        <end position="406"/>
    </location>
</feature>
<feature type="transmembrane region" description="Helical" evidence="7">
    <location>
        <begin position="65"/>
        <end position="88"/>
    </location>
</feature>
<feature type="transmembrane region" description="Helical" evidence="7">
    <location>
        <begin position="266"/>
        <end position="286"/>
    </location>
</feature>
<evidence type="ECO:0000259" key="8">
    <source>
        <dbReference type="Pfam" id="PF20684"/>
    </source>
</evidence>
<dbReference type="AlphaFoldDB" id="A0A1L7XMZ3"/>
<feature type="transmembrane region" description="Helical" evidence="7">
    <location>
        <begin position="199"/>
        <end position="220"/>
    </location>
</feature>
<accession>A0A1L7XMZ3</accession>
<dbReference type="GO" id="GO:0016020">
    <property type="term" value="C:membrane"/>
    <property type="evidence" value="ECO:0007669"/>
    <property type="project" value="UniProtKB-SubCell"/>
</dbReference>
<evidence type="ECO:0000256" key="6">
    <source>
        <dbReference type="SAM" id="MobiDB-lite"/>
    </source>
</evidence>
<feature type="transmembrane region" description="Helical" evidence="7">
    <location>
        <begin position="227"/>
        <end position="246"/>
    </location>
</feature>
<evidence type="ECO:0000256" key="4">
    <source>
        <dbReference type="ARBA" id="ARBA00023136"/>
    </source>
</evidence>
<dbReference type="STRING" id="576137.A0A1L7XMZ3"/>
<feature type="transmembrane region" description="Helical" evidence="7">
    <location>
        <begin position="119"/>
        <end position="138"/>
    </location>
</feature>
<dbReference type="InterPro" id="IPR052337">
    <property type="entry name" value="SAT4-like"/>
</dbReference>
<organism evidence="9 10">
    <name type="scientific">Phialocephala subalpina</name>
    <dbReference type="NCBI Taxonomy" id="576137"/>
    <lineage>
        <taxon>Eukaryota</taxon>
        <taxon>Fungi</taxon>
        <taxon>Dikarya</taxon>
        <taxon>Ascomycota</taxon>
        <taxon>Pezizomycotina</taxon>
        <taxon>Leotiomycetes</taxon>
        <taxon>Helotiales</taxon>
        <taxon>Mollisiaceae</taxon>
        <taxon>Phialocephala</taxon>
        <taxon>Phialocephala fortinii species complex</taxon>
    </lineage>
</organism>
<dbReference type="Pfam" id="PF20684">
    <property type="entry name" value="Fung_rhodopsin"/>
    <property type="match status" value="1"/>
</dbReference>
<feature type="compositionally biased region" description="Polar residues" evidence="6">
    <location>
        <begin position="318"/>
        <end position="329"/>
    </location>
</feature>
<gene>
    <name evidence="9" type="ORF">PAC_16208</name>
</gene>
<keyword evidence="4 7" id="KW-0472">Membrane</keyword>
<dbReference type="PANTHER" id="PTHR33048">
    <property type="entry name" value="PTH11-LIKE INTEGRAL MEMBRANE PROTEIN (AFU_ORTHOLOGUE AFUA_5G11245)"/>
    <property type="match status" value="1"/>
</dbReference>
<dbReference type="InterPro" id="IPR049326">
    <property type="entry name" value="Rhodopsin_dom_fungi"/>
</dbReference>
<feature type="domain" description="Rhodopsin" evidence="8">
    <location>
        <begin position="49"/>
        <end position="291"/>
    </location>
</feature>
<protein>
    <recommendedName>
        <fullName evidence="8">Rhodopsin domain-containing protein</fullName>
    </recommendedName>
</protein>
<evidence type="ECO:0000256" key="7">
    <source>
        <dbReference type="SAM" id="Phobius"/>
    </source>
</evidence>
<proteinExistence type="inferred from homology"/>
<name>A0A1L7XMZ3_9HELO</name>
<reference evidence="9 10" key="1">
    <citation type="submission" date="2016-03" db="EMBL/GenBank/DDBJ databases">
        <authorList>
            <person name="Ploux O."/>
        </authorList>
    </citation>
    <scope>NUCLEOTIDE SEQUENCE [LARGE SCALE GENOMIC DNA]</scope>
    <source>
        <strain evidence="9 10">UAMH 11012</strain>
    </source>
</reference>
<evidence type="ECO:0000313" key="9">
    <source>
        <dbReference type="EMBL" id="CZR66307.1"/>
    </source>
</evidence>
<dbReference type="OrthoDB" id="5429740at2759"/>
<feature type="transmembrane region" description="Helical" evidence="7">
    <location>
        <begin position="150"/>
        <end position="179"/>
    </location>
</feature>
<keyword evidence="3 7" id="KW-1133">Transmembrane helix</keyword>
<evidence type="ECO:0000313" key="10">
    <source>
        <dbReference type="Proteomes" id="UP000184330"/>
    </source>
</evidence>
<sequence>MTTRPSTNEIPPSLLPYLFHEKTDDSTLQPSILQVNIIFIVVIIVATSLRFTVRFRMLRSAGLDDIFMILALLSALLLSTACLIGENYGLGKHLWNLSSNLEDIPYDVGRVTKDLYGCYLAYSTSITFTKLSIMATYLRIFPNGFLRYSIYGIGFVVVVFWITSIFAIIFTCLPVQAAWDYTITNAKCIHILDYFYTSAGVNIATDLLLCFLPIPTIWGLQMPKAQRVVVCFIFAMGTFACVASMLRLSQLYHLTGVDVPYQVVGSLNWSVIEVGTAIVCACLASLRPLATRYLPSIFSNFSQHTPELPSLRFDTTSTFTSKAQPQSPISRAKSTREGREEEGSIYVRRTFDLTELDVLSRERGEEEGIRSGKKRKQSETTIAWTEASRRSSQEVLVRDPGVRIAK</sequence>
<feature type="region of interest" description="Disordered" evidence="6">
    <location>
        <begin position="362"/>
        <end position="406"/>
    </location>
</feature>
<feature type="region of interest" description="Disordered" evidence="6">
    <location>
        <begin position="318"/>
        <end position="341"/>
    </location>
</feature>
<dbReference type="PANTHER" id="PTHR33048:SF131">
    <property type="entry name" value="INTEGRAL MEMBRANE PROTEIN"/>
    <property type="match status" value="1"/>
</dbReference>
<comment type="subcellular location">
    <subcellularLocation>
        <location evidence="1">Membrane</location>
        <topology evidence="1">Multi-pass membrane protein</topology>
    </subcellularLocation>
</comment>
<evidence type="ECO:0000256" key="2">
    <source>
        <dbReference type="ARBA" id="ARBA00022692"/>
    </source>
</evidence>
<keyword evidence="2 7" id="KW-0812">Transmembrane</keyword>
<evidence type="ECO:0000256" key="1">
    <source>
        <dbReference type="ARBA" id="ARBA00004141"/>
    </source>
</evidence>
<dbReference type="EMBL" id="FJOG01000036">
    <property type="protein sequence ID" value="CZR66307.1"/>
    <property type="molecule type" value="Genomic_DNA"/>
</dbReference>